<dbReference type="PANTHER" id="PTHR34351:SF2">
    <property type="entry name" value="DUF58 DOMAIN-CONTAINING PROTEIN"/>
    <property type="match status" value="1"/>
</dbReference>
<evidence type="ECO:0000313" key="1">
    <source>
        <dbReference type="EMBL" id="MBL4933493.1"/>
    </source>
</evidence>
<accession>A0A937K697</accession>
<protein>
    <submittedName>
        <fullName evidence="1">DUF58 domain-containing protein</fullName>
    </submittedName>
</protein>
<dbReference type="Proteomes" id="UP000623681">
    <property type="component" value="Unassembled WGS sequence"/>
</dbReference>
<reference evidence="1" key="1">
    <citation type="submission" date="2021-01" db="EMBL/GenBank/DDBJ databases">
        <title>Genome public.</title>
        <authorList>
            <person name="Liu C."/>
            <person name="Sun Q."/>
        </authorList>
    </citation>
    <scope>NUCLEOTIDE SEQUENCE</scope>
    <source>
        <strain evidence="1">YIM B02565</strain>
    </source>
</reference>
<name>A0A937K697_9CLOT</name>
<dbReference type="PANTHER" id="PTHR34351">
    <property type="entry name" value="SLR1927 PROTEIN-RELATED"/>
    <property type="match status" value="1"/>
</dbReference>
<gene>
    <name evidence="1" type="ORF">JK634_17005</name>
</gene>
<dbReference type="AlphaFoldDB" id="A0A937K697"/>
<comment type="caution">
    <text evidence="1">The sequence shown here is derived from an EMBL/GenBank/DDBJ whole genome shotgun (WGS) entry which is preliminary data.</text>
</comment>
<dbReference type="RefSeq" id="WP_202768935.1">
    <property type="nucleotide sequence ID" value="NZ_JAESWA010000025.1"/>
</dbReference>
<organism evidence="1 2">
    <name type="scientific">Clostridium paridis</name>
    <dbReference type="NCBI Taxonomy" id="2803863"/>
    <lineage>
        <taxon>Bacteria</taxon>
        <taxon>Bacillati</taxon>
        <taxon>Bacillota</taxon>
        <taxon>Clostridia</taxon>
        <taxon>Eubacteriales</taxon>
        <taxon>Clostridiaceae</taxon>
        <taxon>Clostridium</taxon>
    </lineage>
</organism>
<proteinExistence type="predicted"/>
<keyword evidence="2" id="KW-1185">Reference proteome</keyword>
<evidence type="ECO:0000313" key="2">
    <source>
        <dbReference type="Proteomes" id="UP000623681"/>
    </source>
</evidence>
<dbReference type="EMBL" id="JAESWA010000025">
    <property type="protein sequence ID" value="MBL4933493.1"/>
    <property type="molecule type" value="Genomic_DNA"/>
</dbReference>
<sequence>MLGYFAFSFLIIALLALGEFTRRNGFRNLKVKRTIKNNKVQIGEEIFVTTTIENNKWLPISFLNLKQDIPGGLNSELHKNEVSLFLSIKWYERIKSTFKLKGEKRGVYLLKTMKLSLGDLFGFSSEAIQIDDYNEIIVYPRIKNIDSFNLVSNNIQGDNIIRRWIYKDPIFTRGIREYNVEDRMKDIHWPSSLKANKLMVKEYDYSSDRELIIILNTQCGAPYFSVINSNVIEYGIEFSVSLINSSINMGIPTGFWTNAHILGFRKDLKNIIEPFLNSFNEILELCGRMSSASPREDFASFLSSNLMNFRKNAVYTVISCFLDDESIYMLNKLKNAGMCIKIIDITPDASLPEVNGIEKVILTGGNANEFN</sequence>